<evidence type="ECO:0000256" key="8">
    <source>
        <dbReference type="ARBA" id="ARBA00022827"/>
    </source>
</evidence>
<dbReference type="Gene3D" id="3.30.9.10">
    <property type="entry name" value="D-Amino Acid Oxidase, subunit A, domain 2"/>
    <property type="match status" value="1"/>
</dbReference>
<dbReference type="InterPro" id="IPR031656">
    <property type="entry name" value="DAO_C"/>
</dbReference>
<evidence type="ECO:0000256" key="2">
    <source>
        <dbReference type="ARBA" id="ARBA00004496"/>
    </source>
</evidence>
<dbReference type="Proteomes" id="UP000003020">
    <property type="component" value="Unassembled WGS sequence"/>
</dbReference>
<keyword evidence="8" id="KW-0274">FAD</keyword>
<evidence type="ECO:0000256" key="6">
    <source>
        <dbReference type="ARBA" id="ARBA00022630"/>
    </source>
</evidence>
<dbReference type="EC" id="1.1.5.3" evidence="4 11"/>
<dbReference type="GO" id="GO:0004368">
    <property type="term" value="F:glycerol-3-phosphate dehydrogenase (quinone) activity"/>
    <property type="evidence" value="ECO:0007669"/>
    <property type="project" value="UniProtKB-EC"/>
</dbReference>
<feature type="domain" description="FAD dependent oxidoreductase" evidence="12">
    <location>
        <begin position="38"/>
        <end position="395"/>
    </location>
</feature>
<dbReference type="FunFam" id="1.10.8.870:FF:000003">
    <property type="entry name" value="Glycerol-3-phosphate dehydrogenase"/>
    <property type="match status" value="1"/>
</dbReference>
<dbReference type="InterPro" id="IPR006076">
    <property type="entry name" value="FAD-dep_OxRdtase"/>
</dbReference>
<dbReference type="eggNOG" id="COG0578">
    <property type="taxonomic scope" value="Bacteria"/>
</dbReference>
<comment type="caution">
    <text evidence="14">The sequence shown here is derived from an EMBL/GenBank/DDBJ whole genome shotgun (WGS) entry which is preliminary data.</text>
</comment>
<evidence type="ECO:0000256" key="11">
    <source>
        <dbReference type="RuleBase" id="RU361217"/>
    </source>
</evidence>
<dbReference type="GO" id="GO:0006071">
    <property type="term" value="P:glycerol metabolic process"/>
    <property type="evidence" value="ECO:0007669"/>
    <property type="project" value="UniProtKB-KW"/>
</dbReference>
<keyword evidence="5" id="KW-0963">Cytoplasm</keyword>
<evidence type="ECO:0000313" key="15">
    <source>
        <dbReference type="Proteomes" id="UP000003020"/>
    </source>
</evidence>
<evidence type="ECO:0000256" key="7">
    <source>
        <dbReference type="ARBA" id="ARBA00022798"/>
    </source>
</evidence>
<evidence type="ECO:0000256" key="3">
    <source>
        <dbReference type="ARBA" id="ARBA00007330"/>
    </source>
</evidence>
<dbReference type="SUPFAM" id="SSF54373">
    <property type="entry name" value="FAD-linked reductases, C-terminal domain"/>
    <property type="match status" value="1"/>
</dbReference>
<proteinExistence type="inferred from homology"/>
<dbReference type="Gene3D" id="1.10.8.870">
    <property type="entry name" value="Alpha-glycerophosphate oxidase, cap domain"/>
    <property type="match status" value="1"/>
</dbReference>
<comment type="subcellular location">
    <subcellularLocation>
        <location evidence="2">Cytoplasm</location>
    </subcellularLocation>
</comment>
<comment type="cofactor">
    <cofactor evidence="1 11">
        <name>FAD</name>
        <dbReference type="ChEBI" id="CHEBI:57692"/>
    </cofactor>
</comment>
<sequence length="585" mass="63954">MQAPRKEMRSVMTQQSNQSFNPEYFENLWNGYADEDYDVVIIGGGSVGAGAAADAATRGLKTAVIEARDFAAGTSSRSSKMFHGGLRYLAMFDFRLVAESLKERELNMSTLAPHLVKPLKFIFPLTHHVWERVMMFGGFTLYDLMGGSKSVPMQKHLTRKGVLKVTPGLKDDAIVGGVRYYDTLVDDARHTMTVLRTAAEYGADVRTNTEVIGFDKDRGGRIVGAKVRDTATGRETTVRGKVFINATGVWNDKIQEMAGVEGKFTVHASKGVHIVVPKDALDAEAALCFVTEKSVLFVIPWGEYWIIGTTDTDWEKGLSLPDPAPTKSDIDYILDQVNQRVRRKITRDDIVGVYSGLRPLLSGKSDSTTNLSRNHAVARVAPGMVSVAGGKYTTYRVIGKDAVDLAVKELGTKVPESITEQTPILGAAGYHALANQVPSLARRYNLSEKFIEHLLGRYGSLLGEVLAPAAEDASLLEPVPGAESYLWAEVRYAVTHEGALHLEDILSRRLRIAIEYGDRGVNAAPAVADFVAPLLGWSDADKEREVSQFKAHTQAELEAEAAVTDREANDILVRAGSARPTQNEV</sequence>
<protein>
    <recommendedName>
        <fullName evidence="4 11">Glycerol-3-phosphate dehydrogenase</fullName>
        <ecNumber evidence="4 11">1.1.5.3</ecNumber>
    </recommendedName>
</protein>
<dbReference type="GO" id="GO:0009331">
    <property type="term" value="C:glycerol-3-phosphate dehydrogenase (FAD) complex"/>
    <property type="evidence" value="ECO:0007669"/>
    <property type="project" value="UniProtKB-UniRule"/>
</dbReference>
<dbReference type="PANTHER" id="PTHR11985:SF31">
    <property type="entry name" value="GLYCEROL-3-PHOSPHATE DEHYDROGENASE 2"/>
    <property type="match status" value="1"/>
</dbReference>
<dbReference type="SUPFAM" id="SSF51905">
    <property type="entry name" value="FAD/NAD(P)-binding domain"/>
    <property type="match status" value="1"/>
</dbReference>
<comment type="catalytic activity">
    <reaction evidence="10 11">
        <text>a quinone + sn-glycerol 3-phosphate = dihydroxyacetone phosphate + a quinol</text>
        <dbReference type="Rhea" id="RHEA:18977"/>
        <dbReference type="ChEBI" id="CHEBI:24646"/>
        <dbReference type="ChEBI" id="CHEBI:57597"/>
        <dbReference type="ChEBI" id="CHEBI:57642"/>
        <dbReference type="ChEBI" id="CHEBI:132124"/>
        <dbReference type="EC" id="1.1.5.3"/>
    </reaction>
</comment>
<evidence type="ECO:0000256" key="10">
    <source>
        <dbReference type="ARBA" id="ARBA00049055"/>
    </source>
</evidence>
<evidence type="ECO:0000259" key="13">
    <source>
        <dbReference type="Pfam" id="PF16901"/>
    </source>
</evidence>
<dbReference type="PANTHER" id="PTHR11985">
    <property type="entry name" value="GLYCEROL-3-PHOSPHATE DEHYDROGENASE"/>
    <property type="match status" value="1"/>
</dbReference>
<feature type="domain" description="Alpha-glycerophosphate oxidase C-terminal" evidence="13">
    <location>
        <begin position="417"/>
        <end position="541"/>
    </location>
</feature>
<dbReference type="Pfam" id="PF01266">
    <property type="entry name" value="DAO"/>
    <property type="match status" value="1"/>
</dbReference>
<keyword evidence="6 11" id="KW-0285">Flavoprotein</keyword>
<evidence type="ECO:0000256" key="4">
    <source>
        <dbReference type="ARBA" id="ARBA00013029"/>
    </source>
</evidence>
<dbReference type="PRINTS" id="PR01001">
    <property type="entry name" value="FADG3PDH"/>
</dbReference>
<dbReference type="EMBL" id="ABYQ02000009">
    <property type="protein sequence ID" value="EFQ80632.1"/>
    <property type="molecule type" value="Genomic_DNA"/>
</dbReference>
<dbReference type="InterPro" id="IPR036188">
    <property type="entry name" value="FAD/NAD-bd_sf"/>
</dbReference>
<dbReference type="Gene3D" id="3.50.50.60">
    <property type="entry name" value="FAD/NAD(P)-binding domain"/>
    <property type="match status" value="1"/>
</dbReference>
<dbReference type="AlphaFoldDB" id="E2S3N6"/>
<name>E2S3N6_9CORY</name>
<dbReference type="HOGENOM" id="CLU_015740_5_1_11"/>
<evidence type="ECO:0000313" key="14">
    <source>
        <dbReference type="EMBL" id="EFQ80632.1"/>
    </source>
</evidence>
<dbReference type="GO" id="GO:0046168">
    <property type="term" value="P:glycerol-3-phosphate catabolic process"/>
    <property type="evidence" value="ECO:0007669"/>
    <property type="project" value="TreeGrafter"/>
</dbReference>
<evidence type="ECO:0000256" key="1">
    <source>
        <dbReference type="ARBA" id="ARBA00001974"/>
    </source>
</evidence>
<evidence type="ECO:0000259" key="12">
    <source>
        <dbReference type="Pfam" id="PF01266"/>
    </source>
</evidence>
<dbReference type="InterPro" id="IPR000447">
    <property type="entry name" value="G3P_DH_FAD-dep"/>
</dbReference>
<organism evidence="14 15">
    <name type="scientific">Corynebacterium pseudogenitalium ATCC 33035</name>
    <dbReference type="NCBI Taxonomy" id="525264"/>
    <lineage>
        <taxon>Bacteria</taxon>
        <taxon>Bacillati</taxon>
        <taxon>Actinomycetota</taxon>
        <taxon>Actinomycetes</taxon>
        <taxon>Mycobacteriales</taxon>
        <taxon>Corynebacteriaceae</taxon>
        <taxon>Corynebacterium</taxon>
    </lineage>
</organism>
<dbReference type="PROSITE" id="PS00977">
    <property type="entry name" value="FAD_G3PDH_1"/>
    <property type="match status" value="1"/>
</dbReference>
<keyword evidence="7" id="KW-0319">Glycerol metabolism</keyword>
<comment type="similarity">
    <text evidence="3 11">Belongs to the FAD-dependent glycerol-3-phosphate dehydrogenase family.</text>
</comment>
<evidence type="ECO:0000256" key="9">
    <source>
        <dbReference type="ARBA" id="ARBA00023002"/>
    </source>
</evidence>
<dbReference type="Pfam" id="PF16901">
    <property type="entry name" value="DAO_C"/>
    <property type="match status" value="1"/>
</dbReference>
<dbReference type="InterPro" id="IPR038299">
    <property type="entry name" value="DAO_C_sf"/>
</dbReference>
<reference evidence="14 15" key="1">
    <citation type="submission" date="2010-08" db="EMBL/GenBank/DDBJ databases">
        <authorList>
            <person name="Muzny D."/>
            <person name="Qin X."/>
            <person name="Buhay C."/>
            <person name="Dugan-Rocha S."/>
            <person name="Ding Y."/>
            <person name="Chen G."/>
            <person name="Hawes A."/>
            <person name="Holder M."/>
            <person name="Jhangiani S."/>
            <person name="Johnson A."/>
            <person name="Khan Z."/>
            <person name="Li Z."/>
            <person name="Liu W."/>
            <person name="Liu X."/>
            <person name="Perez L."/>
            <person name="Shen H."/>
            <person name="Wang Q."/>
            <person name="Watt J."/>
            <person name="Xi L."/>
            <person name="Xin Y."/>
            <person name="Zhou J."/>
            <person name="Deng J."/>
            <person name="Jiang H."/>
            <person name="Liu Y."/>
            <person name="Qu J."/>
            <person name="Song X.-Z."/>
            <person name="Zhang L."/>
            <person name="Villasana D."/>
            <person name="Johnson A."/>
            <person name="Liu J."/>
            <person name="Liyanage D."/>
            <person name="Lorensuhewa L."/>
            <person name="Robinson T."/>
            <person name="Song A."/>
            <person name="Song B.-B."/>
            <person name="Dinh H."/>
            <person name="Thornton R."/>
            <person name="Coyle M."/>
            <person name="Francisco L."/>
            <person name="Jackson L."/>
            <person name="Javaid M."/>
            <person name="Korchina V."/>
            <person name="Kovar C."/>
            <person name="Mata R."/>
            <person name="Mathew T."/>
            <person name="Ngo R."/>
            <person name="Nguyen L."/>
            <person name="Nguyen N."/>
            <person name="Okwuonu G."/>
            <person name="Ongeri F."/>
            <person name="Pham C."/>
            <person name="Simmons D."/>
            <person name="Wilczek-Boney K."/>
            <person name="Hale W."/>
            <person name="Jakkamsetti A."/>
            <person name="Pham P."/>
            <person name="Ruth R."/>
            <person name="San Lucas F."/>
            <person name="Warren J."/>
            <person name="Zhang J."/>
            <person name="Zhao Z."/>
            <person name="Zhou C."/>
            <person name="Zhu D."/>
            <person name="Lee S."/>
            <person name="Bess C."/>
            <person name="Blankenburg K."/>
            <person name="Forbes L."/>
            <person name="Fu Q."/>
            <person name="Gubbala S."/>
            <person name="Hirani K."/>
            <person name="Jayaseelan J.C."/>
            <person name="Lara F."/>
            <person name="Munidasa M."/>
            <person name="Palculict T."/>
            <person name="Patil S."/>
            <person name="Pu L.-L."/>
            <person name="Saada N."/>
            <person name="Tang L."/>
            <person name="Weissenberger G."/>
            <person name="Zhu Y."/>
            <person name="Hemphill L."/>
            <person name="Shang Y."/>
            <person name="Youmans B."/>
            <person name="Ayvaz T."/>
            <person name="Ross M."/>
            <person name="Santibanez J."/>
            <person name="Aqrawi P."/>
            <person name="Gross S."/>
            <person name="Joshi V."/>
            <person name="Fowler G."/>
            <person name="Nazareth L."/>
            <person name="Reid J."/>
            <person name="Worley K."/>
            <person name="Petrosino J."/>
            <person name="Highlander S."/>
            <person name="Gibbs R."/>
        </authorList>
    </citation>
    <scope>NUCLEOTIDE SEQUENCE [LARGE SCALE GENOMIC DNA]</scope>
    <source>
        <strain evidence="14 15">ATCC 33035</strain>
    </source>
</reference>
<keyword evidence="9 11" id="KW-0560">Oxidoreductase</keyword>
<accession>E2S3N6</accession>
<evidence type="ECO:0000256" key="5">
    <source>
        <dbReference type="ARBA" id="ARBA00022490"/>
    </source>
</evidence>
<gene>
    <name evidence="14" type="ORF">HMPREF0305_11138</name>
</gene>
<keyword evidence="15" id="KW-1185">Reference proteome</keyword>